<feature type="domain" description="ABC transmembrane type-1" evidence="6">
    <location>
        <begin position="1"/>
        <end position="146"/>
    </location>
</feature>
<protein>
    <submittedName>
        <fullName evidence="7">ATP-dependent translocase ABCB1</fullName>
    </submittedName>
</protein>
<keyword evidence="4 5" id="KW-0472">Membrane</keyword>
<dbReference type="InterPro" id="IPR039421">
    <property type="entry name" value="Type_1_exporter"/>
</dbReference>
<dbReference type="InterPro" id="IPR011527">
    <property type="entry name" value="ABC1_TM_dom"/>
</dbReference>
<sequence length="222" mass="24294">MEFFDNPKNSVGSLCSRLTSDASSVQGATGSRVSTLLQSLSTLCASIALALRYNIKIGMLVLAFIPFVLVAAYCEGRVVASDTEREKKGTEAASKVAIEAIESIRTVASLHEEHTFYKQFHDALLDPLRKSRLKSHVRGIIYGFAQDLLKVLEGVMLGAMMIGQSVAFAPDYQKAKVSAVRIFKLLDLRPKIDASSTEGNRLEDVKGFINFPKSLFQLSQST</sequence>
<keyword evidence="3 5" id="KW-1133">Transmembrane helix</keyword>
<dbReference type="GO" id="GO:0005524">
    <property type="term" value="F:ATP binding"/>
    <property type="evidence" value="ECO:0007669"/>
    <property type="project" value="InterPro"/>
</dbReference>
<dbReference type="PANTHER" id="PTHR24221:SF645">
    <property type="entry name" value="LP14331P"/>
    <property type="match status" value="1"/>
</dbReference>
<evidence type="ECO:0000313" key="8">
    <source>
        <dbReference type="Proteomes" id="UP001054945"/>
    </source>
</evidence>
<feature type="transmembrane region" description="Helical" evidence="5">
    <location>
        <begin position="53"/>
        <end position="73"/>
    </location>
</feature>
<name>A0AAV4XGY6_CAEEX</name>
<dbReference type="CDD" id="cd18578">
    <property type="entry name" value="ABC_6TM_Pgp_ABCB1_D2_like"/>
    <property type="match status" value="1"/>
</dbReference>
<evidence type="ECO:0000313" key="7">
    <source>
        <dbReference type="EMBL" id="GIY93917.1"/>
    </source>
</evidence>
<dbReference type="GO" id="GO:0016020">
    <property type="term" value="C:membrane"/>
    <property type="evidence" value="ECO:0007669"/>
    <property type="project" value="UniProtKB-SubCell"/>
</dbReference>
<gene>
    <name evidence="7" type="primary">Abcb1b</name>
    <name evidence="7" type="ORF">CEXT_669861</name>
</gene>
<comment type="caution">
    <text evidence="7">The sequence shown here is derived from an EMBL/GenBank/DDBJ whole genome shotgun (WGS) entry which is preliminary data.</text>
</comment>
<evidence type="ECO:0000256" key="4">
    <source>
        <dbReference type="ARBA" id="ARBA00023136"/>
    </source>
</evidence>
<evidence type="ECO:0000259" key="6">
    <source>
        <dbReference type="PROSITE" id="PS50929"/>
    </source>
</evidence>
<dbReference type="PANTHER" id="PTHR24221">
    <property type="entry name" value="ATP-BINDING CASSETTE SUB-FAMILY B"/>
    <property type="match status" value="1"/>
</dbReference>
<reference evidence="7 8" key="1">
    <citation type="submission" date="2021-06" db="EMBL/GenBank/DDBJ databases">
        <title>Caerostris extrusa draft genome.</title>
        <authorList>
            <person name="Kono N."/>
            <person name="Arakawa K."/>
        </authorList>
    </citation>
    <scope>NUCLEOTIDE SEQUENCE [LARGE SCALE GENOMIC DNA]</scope>
</reference>
<dbReference type="Proteomes" id="UP001054945">
    <property type="component" value="Unassembled WGS sequence"/>
</dbReference>
<organism evidence="7 8">
    <name type="scientific">Caerostris extrusa</name>
    <name type="common">Bark spider</name>
    <name type="synonym">Caerostris bankana</name>
    <dbReference type="NCBI Taxonomy" id="172846"/>
    <lineage>
        <taxon>Eukaryota</taxon>
        <taxon>Metazoa</taxon>
        <taxon>Ecdysozoa</taxon>
        <taxon>Arthropoda</taxon>
        <taxon>Chelicerata</taxon>
        <taxon>Arachnida</taxon>
        <taxon>Araneae</taxon>
        <taxon>Araneomorphae</taxon>
        <taxon>Entelegynae</taxon>
        <taxon>Araneoidea</taxon>
        <taxon>Araneidae</taxon>
        <taxon>Caerostris</taxon>
    </lineage>
</organism>
<dbReference type="EMBL" id="BPLR01000325">
    <property type="protein sequence ID" value="GIY93917.1"/>
    <property type="molecule type" value="Genomic_DNA"/>
</dbReference>
<keyword evidence="2 5" id="KW-0812">Transmembrane</keyword>
<evidence type="ECO:0000256" key="3">
    <source>
        <dbReference type="ARBA" id="ARBA00022989"/>
    </source>
</evidence>
<comment type="subcellular location">
    <subcellularLocation>
        <location evidence="1">Membrane</location>
        <topology evidence="1">Multi-pass membrane protein</topology>
    </subcellularLocation>
</comment>
<dbReference type="Gene3D" id="1.20.1560.10">
    <property type="entry name" value="ABC transporter type 1, transmembrane domain"/>
    <property type="match status" value="1"/>
</dbReference>
<dbReference type="GO" id="GO:0140359">
    <property type="term" value="F:ABC-type transporter activity"/>
    <property type="evidence" value="ECO:0007669"/>
    <property type="project" value="InterPro"/>
</dbReference>
<proteinExistence type="predicted"/>
<dbReference type="AlphaFoldDB" id="A0AAV4XGY6"/>
<keyword evidence="8" id="KW-1185">Reference proteome</keyword>
<dbReference type="PROSITE" id="PS50929">
    <property type="entry name" value="ABC_TM1F"/>
    <property type="match status" value="1"/>
</dbReference>
<dbReference type="InterPro" id="IPR036640">
    <property type="entry name" value="ABC1_TM_sf"/>
</dbReference>
<evidence type="ECO:0000256" key="1">
    <source>
        <dbReference type="ARBA" id="ARBA00004141"/>
    </source>
</evidence>
<accession>A0AAV4XGY6</accession>
<dbReference type="SUPFAM" id="SSF90123">
    <property type="entry name" value="ABC transporter transmembrane region"/>
    <property type="match status" value="1"/>
</dbReference>
<dbReference type="Pfam" id="PF00664">
    <property type="entry name" value="ABC_membrane"/>
    <property type="match status" value="1"/>
</dbReference>
<evidence type="ECO:0000256" key="2">
    <source>
        <dbReference type="ARBA" id="ARBA00022692"/>
    </source>
</evidence>
<evidence type="ECO:0000256" key="5">
    <source>
        <dbReference type="SAM" id="Phobius"/>
    </source>
</evidence>